<dbReference type="Proteomes" id="UP000215914">
    <property type="component" value="Chromosome 5"/>
</dbReference>
<keyword evidence="1" id="KW-0472">Membrane</keyword>
<evidence type="ECO:0000313" key="3">
    <source>
        <dbReference type="Proteomes" id="UP000215914"/>
    </source>
</evidence>
<evidence type="ECO:0000256" key="1">
    <source>
        <dbReference type="SAM" id="Phobius"/>
    </source>
</evidence>
<keyword evidence="1" id="KW-1133">Transmembrane helix</keyword>
<feature type="transmembrane region" description="Helical" evidence="1">
    <location>
        <begin position="75"/>
        <end position="98"/>
    </location>
</feature>
<dbReference type="AlphaFoldDB" id="A0A251UML6"/>
<dbReference type="EMBL" id="CM007894">
    <property type="protein sequence ID" value="OTG24263.1"/>
    <property type="molecule type" value="Genomic_DNA"/>
</dbReference>
<keyword evidence="1" id="KW-0812">Transmembrane</keyword>
<name>A0A251UML6_HELAN</name>
<keyword evidence="3" id="KW-1185">Reference proteome</keyword>
<sequence length="99" mass="11886">MTGYKYEQLIIILNWMFIVVSSVDSWGLLFCCRYGHMMDLLQVSYGALKSWKDGLESDAWIWKFMFLFQLLKQCFGLFWTCYVIFWNKGLCWIVGLFFC</sequence>
<proteinExistence type="predicted"/>
<organism evidence="2 3">
    <name type="scientific">Helianthus annuus</name>
    <name type="common">Common sunflower</name>
    <dbReference type="NCBI Taxonomy" id="4232"/>
    <lineage>
        <taxon>Eukaryota</taxon>
        <taxon>Viridiplantae</taxon>
        <taxon>Streptophyta</taxon>
        <taxon>Embryophyta</taxon>
        <taxon>Tracheophyta</taxon>
        <taxon>Spermatophyta</taxon>
        <taxon>Magnoliopsida</taxon>
        <taxon>eudicotyledons</taxon>
        <taxon>Gunneridae</taxon>
        <taxon>Pentapetalae</taxon>
        <taxon>asterids</taxon>
        <taxon>campanulids</taxon>
        <taxon>Asterales</taxon>
        <taxon>Asteraceae</taxon>
        <taxon>Asteroideae</taxon>
        <taxon>Heliantheae alliance</taxon>
        <taxon>Heliantheae</taxon>
        <taxon>Helianthus</taxon>
    </lineage>
</organism>
<protein>
    <recommendedName>
        <fullName evidence="4">Transmembrane protein</fullName>
    </recommendedName>
</protein>
<dbReference type="InParanoid" id="A0A251UML6"/>
<accession>A0A251UML6</accession>
<evidence type="ECO:0008006" key="4">
    <source>
        <dbReference type="Google" id="ProtNLM"/>
    </source>
</evidence>
<reference evidence="3" key="1">
    <citation type="journal article" date="2017" name="Nature">
        <title>The sunflower genome provides insights into oil metabolism, flowering and Asterid evolution.</title>
        <authorList>
            <person name="Badouin H."/>
            <person name="Gouzy J."/>
            <person name="Grassa C.J."/>
            <person name="Murat F."/>
            <person name="Staton S.E."/>
            <person name="Cottret L."/>
            <person name="Lelandais-Briere C."/>
            <person name="Owens G.L."/>
            <person name="Carrere S."/>
            <person name="Mayjonade B."/>
            <person name="Legrand L."/>
            <person name="Gill N."/>
            <person name="Kane N.C."/>
            <person name="Bowers J.E."/>
            <person name="Hubner S."/>
            <person name="Bellec A."/>
            <person name="Berard A."/>
            <person name="Berges H."/>
            <person name="Blanchet N."/>
            <person name="Boniface M.C."/>
            <person name="Brunel D."/>
            <person name="Catrice O."/>
            <person name="Chaidir N."/>
            <person name="Claudel C."/>
            <person name="Donnadieu C."/>
            <person name="Faraut T."/>
            <person name="Fievet G."/>
            <person name="Helmstetter N."/>
            <person name="King M."/>
            <person name="Knapp S.J."/>
            <person name="Lai Z."/>
            <person name="Le Paslier M.C."/>
            <person name="Lippi Y."/>
            <person name="Lorenzon L."/>
            <person name="Mandel J.R."/>
            <person name="Marage G."/>
            <person name="Marchand G."/>
            <person name="Marquand E."/>
            <person name="Bret-Mestries E."/>
            <person name="Morien E."/>
            <person name="Nambeesan S."/>
            <person name="Nguyen T."/>
            <person name="Pegot-Espagnet P."/>
            <person name="Pouilly N."/>
            <person name="Raftis F."/>
            <person name="Sallet E."/>
            <person name="Schiex T."/>
            <person name="Thomas J."/>
            <person name="Vandecasteele C."/>
            <person name="Vares D."/>
            <person name="Vear F."/>
            <person name="Vautrin S."/>
            <person name="Crespi M."/>
            <person name="Mangin B."/>
            <person name="Burke J.M."/>
            <person name="Salse J."/>
            <person name="Munos S."/>
            <person name="Vincourt P."/>
            <person name="Rieseberg L.H."/>
            <person name="Langlade N.B."/>
        </authorList>
    </citation>
    <scope>NUCLEOTIDE SEQUENCE [LARGE SCALE GENOMIC DNA]</scope>
    <source>
        <strain evidence="3">cv. SF193</strain>
    </source>
</reference>
<feature type="transmembrane region" description="Helical" evidence="1">
    <location>
        <begin position="12"/>
        <end position="32"/>
    </location>
</feature>
<gene>
    <name evidence="2" type="ORF">HannXRQ_Chr05g0134771</name>
</gene>
<evidence type="ECO:0000313" key="2">
    <source>
        <dbReference type="EMBL" id="OTG24263.1"/>
    </source>
</evidence>